<name>A0AAE3ZDK2_9ACTN</name>
<comment type="caution">
    <text evidence="2">The sequence shown here is derived from an EMBL/GenBank/DDBJ whole genome shotgun (WGS) entry which is preliminary data.</text>
</comment>
<dbReference type="PANTHER" id="PTHR10000">
    <property type="entry name" value="PHOSPHOSERINE PHOSPHATASE"/>
    <property type="match status" value="1"/>
</dbReference>
<dbReference type="Proteomes" id="UP001180845">
    <property type="component" value="Unassembled WGS sequence"/>
</dbReference>
<keyword evidence="2" id="KW-0378">Hydrolase</keyword>
<dbReference type="InterPro" id="IPR036412">
    <property type="entry name" value="HAD-like_sf"/>
</dbReference>
<dbReference type="GO" id="GO:0016791">
    <property type="term" value="F:phosphatase activity"/>
    <property type="evidence" value="ECO:0007669"/>
    <property type="project" value="TreeGrafter"/>
</dbReference>
<dbReference type="AlphaFoldDB" id="A0AAE3ZDK2"/>
<accession>A0AAE3ZDK2</accession>
<protein>
    <submittedName>
        <fullName evidence="2">Hydroxymethylpyrimidine pyrophosphatase-like HAD family hydrolase</fullName>
    </submittedName>
</protein>
<dbReference type="Gene3D" id="3.40.50.1000">
    <property type="entry name" value="HAD superfamily/HAD-like"/>
    <property type="match status" value="2"/>
</dbReference>
<dbReference type="Gene3D" id="3.30.1240.10">
    <property type="match status" value="1"/>
</dbReference>
<dbReference type="PANTHER" id="PTHR10000:SF8">
    <property type="entry name" value="HAD SUPERFAMILY HYDROLASE-LIKE, TYPE 3"/>
    <property type="match status" value="1"/>
</dbReference>
<evidence type="ECO:0000256" key="1">
    <source>
        <dbReference type="SAM" id="MobiDB-lite"/>
    </source>
</evidence>
<dbReference type="InterPro" id="IPR023214">
    <property type="entry name" value="HAD_sf"/>
</dbReference>
<dbReference type="SUPFAM" id="SSF56784">
    <property type="entry name" value="HAD-like"/>
    <property type="match status" value="1"/>
</dbReference>
<evidence type="ECO:0000313" key="2">
    <source>
        <dbReference type="EMBL" id="MDR7301880.1"/>
    </source>
</evidence>
<dbReference type="InterPro" id="IPR006379">
    <property type="entry name" value="HAD-SF_hydro_IIB"/>
</dbReference>
<dbReference type="Pfam" id="PF08282">
    <property type="entry name" value="Hydrolase_3"/>
    <property type="match status" value="2"/>
</dbReference>
<gene>
    <name evidence="2" type="ORF">JOF55_002061</name>
</gene>
<organism evidence="2 3">
    <name type="scientific">Haloactinomyces albus</name>
    <dbReference type="NCBI Taxonomy" id="1352928"/>
    <lineage>
        <taxon>Bacteria</taxon>
        <taxon>Bacillati</taxon>
        <taxon>Actinomycetota</taxon>
        <taxon>Actinomycetes</taxon>
        <taxon>Actinopolysporales</taxon>
        <taxon>Actinopolysporaceae</taxon>
        <taxon>Haloactinomyces</taxon>
    </lineage>
</organism>
<sequence length="326" mass="34354">MRKPGLVASDVDGTLLDPWERVSSRTARTVQRVVASGTPFVLVTGRPPRWVPQIVDGLGLPGLDAEETDAEEPDAEEPDAGHLDPDGFGRDGTSPERPERPAADASHGLEAAGRRLAGLAVCANGAVVYDTARDVVLRTSGIGPVLLHDVTRELREAIPGCSFAVERSTHGARDRLDEQFLAEEEFVGIWSNADLRVVPADELVGKPAAKLLVLHDRLTSGEMAAAAAEVVGTQLQVTYSTGAGLLELSASGVDKASGLASIAEEFGVDRSDVLAFGDMPNDVAMLDWAGHGVAVHNAHPDALEIADEVTAANSADGVAQVLERWW</sequence>
<keyword evidence="3" id="KW-1185">Reference proteome</keyword>
<dbReference type="EMBL" id="JAVDXW010000001">
    <property type="protein sequence ID" value="MDR7301880.1"/>
    <property type="molecule type" value="Genomic_DNA"/>
</dbReference>
<feature type="compositionally biased region" description="Basic and acidic residues" evidence="1">
    <location>
        <begin position="79"/>
        <end position="102"/>
    </location>
</feature>
<proteinExistence type="predicted"/>
<feature type="compositionally biased region" description="Acidic residues" evidence="1">
    <location>
        <begin position="64"/>
        <end position="78"/>
    </location>
</feature>
<evidence type="ECO:0000313" key="3">
    <source>
        <dbReference type="Proteomes" id="UP001180845"/>
    </source>
</evidence>
<dbReference type="GO" id="GO:0000287">
    <property type="term" value="F:magnesium ion binding"/>
    <property type="evidence" value="ECO:0007669"/>
    <property type="project" value="TreeGrafter"/>
</dbReference>
<dbReference type="NCBIfam" id="TIGR01484">
    <property type="entry name" value="HAD-SF-IIB"/>
    <property type="match status" value="1"/>
</dbReference>
<dbReference type="RefSeq" id="WP_310272936.1">
    <property type="nucleotide sequence ID" value="NZ_JAVDXW010000001.1"/>
</dbReference>
<feature type="region of interest" description="Disordered" evidence="1">
    <location>
        <begin position="55"/>
        <end position="107"/>
    </location>
</feature>
<reference evidence="2" key="1">
    <citation type="submission" date="2023-07" db="EMBL/GenBank/DDBJ databases">
        <title>Sequencing the genomes of 1000 actinobacteria strains.</title>
        <authorList>
            <person name="Klenk H.-P."/>
        </authorList>
    </citation>
    <scope>NUCLEOTIDE SEQUENCE</scope>
    <source>
        <strain evidence="2">DSM 45977</strain>
    </source>
</reference>
<dbReference type="GO" id="GO:0005829">
    <property type="term" value="C:cytosol"/>
    <property type="evidence" value="ECO:0007669"/>
    <property type="project" value="TreeGrafter"/>
</dbReference>